<organism evidence="6 7">
    <name type="scientific">Amaricoccus solimangrovi</name>
    <dbReference type="NCBI Taxonomy" id="2589815"/>
    <lineage>
        <taxon>Bacteria</taxon>
        <taxon>Pseudomonadati</taxon>
        <taxon>Pseudomonadota</taxon>
        <taxon>Alphaproteobacteria</taxon>
        <taxon>Rhodobacterales</taxon>
        <taxon>Paracoccaceae</taxon>
        <taxon>Amaricoccus</taxon>
    </lineage>
</organism>
<dbReference type="PANTHER" id="PTHR33337:SF40">
    <property type="entry name" value="CENP-V_GFA DOMAIN-CONTAINING PROTEIN-RELATED"/>
    <property type="match status" value="1"/>
</dbReference>
<name>A0A501W8I8_9RHOB</name>
<evidence type="ECO:0000256" key="1">
    <source>
        <dbReference type="ARBA" id="ARBA00005495"/>
    </source>
</evidence>
<dbReference type="OrthoDB" id="9807246at2"/>
<keyword evidence="3" id="KW-0862">Zinc</keyword>
<comment type="caution">
    <text evidence="6">The sequence shown here is derived from an EMBL/GenBank/DDBJ whole genome shotgun (WGS) entry which is preliminary data.</text>
</comment>
<protein>
    <submittedName>
        <fullName evidence="6">GFA family protein</fullName>
    </submittedName>
</protein>
<dbReference type="PANTHER" id="PTHR33337">
    <property type="entry name" value="GFA DOMAIN-CONTAINING PROTEIN"/>
    <property type="match status" value="1"/>
</dbReference>
<reference evidence="6 7" key="1">
    <citation type="submission" date="2019-06" db="EMBL/GenBank/DDBJ databases">
        <title>A novel bacterium of genus Amaricoccus, isolated from marine sediment.</title>
        <authorList>
            <person name="Huang H."/>
            <person name="Mo K."/>
            <person name="Hu Y."/>
        </authorList>
    </citation>
    <scope>NUCLEOTIDE SEQUENCE [LARGE SCALE GENOMIC DNA]</scope>
    <source>
        <strain evidence="6 7">HB172011</strain>
    </source>
</reference>
<dbReference type="AlphaFoldDB" id="A0A501W8I8"/>
<dbReference type="GO" id="GO:0046872">
    <property type="term" value="F:metal ion binding"/>
    <property type="evidence" value="ECO:0007669"/>
    <property type="project" value="UniProtKB-KW"/>
</dbReference>
<evidence type="ECO:0000313" key="7">
    <source>
        <dbReference type="Proteomes" id="UP000319255"/>
    </source>
</evidence>
<evidence type="ECO:0000313" key="6">
    <source>
        <dbReference type="EMBL" id="TPE45668.1"/>
    </source>
</evidence>
<dbReference type="SUPFAM" id="SSF51316">
    <property type="entry name" value="Mss4-like"/>
    <property type="match status" value="1"/>
</dbReference>
<evidence type="ECO:0000256" key="2">
    <source>
        <dbReference type="ARBA" id="ARBA00022723"/>
    </source>
</evidence>
<proteinExistence type="inferred from homology"/>
<dbReference type="PROSITE" id="PS51891">
    <property type="entry name" value="CENP_V_GFA"/>
    <property type="match status" value="1"/>
</dbReference>
<dbReference type="EMBL" id="VFRP01000055">
    <property type="protein sequence ID" value="TPE45668.1"/>
    <property type="molecule type" value="Genomic_DNA"/>
</dbReference>
<evidence type="ECO:0000256" key="4">
    <source>
        <dbReference type="ARBA" id="ARBA00023239"/>
    </source>
</evidence>
<dbReference type="Gene3D" id="3.90.1590.10">
    <property type="entry name" value="glutathione-dependent formaldehyde- activating enzyme (gfa)"/>
    <property type="match status" value="1"/>
</dbReference>
<sequence length="134" mass="14998">MRVEGRCHRGFVTYEAEVNVAEISVCHCADCQRLTGSAYRITASVPAEAFRLTGGEPKLYTRFGDNGRGRDQFFCPHRGSPIYTTGEGEDAKWVGIRVGTIDQRRALRPSSQIWCASALPWIDHLSKIPRRQGD</sequence>
<keyword evidence="4" id="KW-0456">Lyase</keyword>
<dbReference type="GO" id="GO:0016846">
    <property type="term" value="F:carbon-sulfur lyase activity"/>
    <property type="evidence" value="ECO:0007669"/>
    <property type="project" value="InterPro"/>
</dbReference>
<dbReference type="RefSeq" id="WP_140456351.1">
    <property type="nucleotide sequence ID" value="NZ_VFRP01000055.1"/>
</dbReference>
<feature type="domain" description="CENP-V/GFA" evidence="5">
    <location>
        <begin position="3"/>
        <end position="122"/>
    </location>
</feature>
<evidence type="ECO:0000259" key="5">
    <source>
        <dbReference type="PROSITE" id="PS51891"/>
    </source>
</evidence>
<evidence type="ECO:0000256" key="3">
    <source>
        <dbReference type="ARBA" id="ARBA00022833"/>
    </source>
</evidence>
<dbReference type="InterPro" id="IPR006913">
    <property type="entry name" value="CENP-V/GFA"/>
</dbReference>
<dbReference type="Pfam" id="PF04828">
    <property type="entry name" value="GFA"/>
    <property type="match status" value="1"/>
</dbReference>
<dbReference type="InterPro" id="IPR011057">
    <property type="entry name" value="Mss4-like_sf"/>
</dbReference>
<gene>
    <name evidence="6" type="ORF">FJM51_22515</name>
</gene>
<keyword evidence="7" id="KW-1185">Reference proteome</keyword>
<accession>A0A501W8I8</accession>
<keyword evidence="2" id="KW-0479">Metal-binding</keyword>
<dbReference type="Proteomes" id="UP000319255">
    <property type="component" value="Unassembled WGS sequence"/>
</dbReference>
<comment type="similarity">
    <text evidence="1">Belongs to the Gfa family.</text>
</comment>